<dbReference type="RefSeq" id="WP_328736619.1">
    <property type="nucleotide sequence ID" value="NZ_CP108038.1"/>
</dbReference>
<name>A0ABZ1R509_9ACTN</name>
<dbReference type="Proteomes" id="UP001432071">
    <property type="component" value="Chromosome"/>
</dbReference>
<evidence type="ECO:0000313" key="1">
    <source>
        <dbReference type="EMBL" id="WUN89874.1"/>
    </source>
</evidence>
<dbReference type="GeneID" id="93765147"/>
<organism evidence="1 2">
    <name type="scientific">Streptomyces bobili</name>
    <dbReference type="NCBI Taxonomy" id="67280"/>
    <lineage>
        <taxon>Bacteria</taxon>
        <taxon>Bacillati</taxon>
        <taxon>Actinomycetota</taxon>
        <taxon>Actinomycetes</taxon>
        <taxon>Kitasatosporales</taxon>
        <taxon>Streptomycetaceae</taxon>
        <taxon>Streptomyces</taxon>
    </lineage>
</organism>
<proteinExistence type="predicted"/>
<reference evidence="1" key="1">
    <citation type="submission" date="2022-10" db="EMBL/GenBank/DDBJ databases">
        <title>The complete genomes of actinobacterial strains from the NBC collection.</title>
        <authorList>
            <person name="Joergensen T.S."/>
            <person name="Alvarez Arevalo M."/>
            <person name="Sterndorff E.B."/>
            <person name="Faurdal D."/>
            <person name="Vuksanovic O."/>
            <person name="Mourched A.-S."/>
            <person name="Charusanti P."/>
            <person name="Shaw S."/>
            <person name="Blin K."/>
            <person name="Weber T."/>
        </authorList>
    </citation>
    <scope>NUCLEOTIDE SEQUENCE</scope>
    <source>
        <strain evidence="1">NBC_00302</strain>
    </source>
</reference>
<accession>A0ABZ1R509</accession>
<sequence length="72" mass="7433">MSAPALFDLPAAAPSTAVPATFRRSGITVLSYGLGADSTAILLMFLTAPERYGLRADLSDLVVVHAVTGDVL</sequence>
<evidence type="ECO:0000313" key="2">
    <source>
        <dbReference type="Proteomes" id="UP001432071"/>
    </source>
</evidence>
<dbReference type="EMBL" id="CP108038">
    <property type="protein sequence ID" value="WUN89874.1"/>
    <property type="molecule type" value="Genomic_DNA"/>
</dbReference>
<gene>
    <name evidence="1" type="ORF">OHT53_29215</name>
</gene>
<keyword evidence="2" id="KW-1185">Reference proteome</keyword>
<protein>
    <submittedName>
        <fullName evidence="1">Uncharacterized protein</fullName>
    </submittedName>
</protein>